<feature type="transmembrane region" description="Helical" evidence="10">
    <location>
        <begin position="73"/>
        <end position="91"/>
    </location>
</feature>
<evidence type="ECO:0000256" key="8">
    <source>
        <dbReference type="ARBA" id="ARBA00041866"/>
    </source>
</evidence>
<feature type="transmembrane region" description="Helical" evidence="10">
    <location>
        <begin position="43"/>
        <end position="61"/>
    </location>
</feature>
<evidence type="ECO:0000256" key="4">
    <source>
        <dbReference type="ARBA" id="ARBA00022692"/>
    </source>
</evidence>
<evidence type="ECO:0000256" key="6">
    <source>
        <dbReference type="ARBA" id="ARBA00023136"/>
    </source>
</evidence>
<feature type="transmembrane region" description="Helical" evidence="10">
    <location>
        <begin position="224"/>
        <end position="241"/>
    </location>
</feature>
<dbReference type="PANTHER" id="PTHR10778:SF8">
    <property type="entry name" value="ADENOSINE 3'-PHOSPHO 5'-PHOSPHOSULFATE TRANSPORTER 2"/>
    <property type="match status" value="1"/>
</dbReference>
<dbReference type="eggNOG" id="KOG1582">
    <property type="taxonomic scope" value="Eukaryota"/>
</dbReference>
<evidence type="ECO:0000313" key="11">
    <source>
        <dbReference type="EMBL" id="KDR17582.1"/>
    </source>
</evidence>
<name>A0A067R5L8_ZOONE</name>
<evidence type="ECO:0000256" key="5">
    <source>
        <dbReference type="ARBA" id="ARBA00022989"/>
    </source>
</evidence>
<dbReference type="GO" id="GO:0046964">
    <property type="term" value="F:3'-phosphoadenosine 5'-phosphosulfate transmembrane transporter activity"/>
    <property type="evidence" value="ECO:0007669"/>
    <property type="project" value="TreeGrafter"/>
</dbReference>
<dbReference type="InParanoid" id="A0A067R5L8"/>
<evidence type="ECO:0000256" key="10">
    <source>
        <dbReference type="SAM" id="Phobius"/>
    </source>
</evidence>
<keyword evidence="4 10" id="KW-0812">Transmembrane</keyword>
<keyword evidence="5 10" id="KW-1133">Transmembrane helix</keyword>
<dbReference type="GO" id="GO:0005789">
    <property type="term" value="C:endoplasmic reticulum membrane"/>
    <property type="evidence" value="ECO:0007669"/>
    <property type="project" value="TreeGrafter"/>
</dbReference>
<feature type="transmembrane region" description="Helical" evidence="10">
    <location>
        <begin position="103"/>
        <end position="123"/>
    </location>
</feature>
<dbReference type="OMA" id="YNRTTQF"/>
<protein>
    <recommendedName>
        <fullName evidence="7">Adenosine 3'-phospho 5'-phosphosulfate transporter 2</fullName>
    </recommendedName>
    <alternativeName>
        <fullName evidence="8">PAPS transporter 2</fullName>
    </alternativeName>
    <alternativeName>
        <fullName evidence="9">Solute carrier family 35 member B3 homolog</fullName>
    </alternativeName>
</protein>
<dbReference type="GO" id="GO:0000139">
    <property type="term" value="C:Golgi membrane"/>
    <property type="evidence" value="ECO:0007669"/>
    <property type="project" value="UniProtKB-SubCell"/>
</dbReference>
<feature type="transmembrane region" description="Helical" evidence="10">
    <location>
        <begin position="313"/>
        <end position="331"/>
    </location>
</feature>
<organism evidence="11 12">
    <name type="scientific">Zootermopsis nevadensis</name>
    <name type="common">Dampwood termite</name>
    <dbReference type="NCBI Taxonomy" id="136037"/>
    <lineage>
        <taxon>Eukaryota</taxon>
        <taxon>Metazoa</taxon>
        <taxon>Ecdysozoa</taxon>
        <taxon>Arthropoda</taxon>
        <taxon>Hexapoda</taxon>
        <taxon>Insecta</taxon>
        <taxon>Pterygota</taxon>
        <taxon>Neoptera</taxon>
        <taxon>Polyneoptera</taxon>
        <taxon>Dictyoptera</taxon>
        <taxon>Blattodea</taxon>
        <taxon>Blattoidea</taxon>
        <taxon>Termitoidae</taxon>
        <taxon>Termopsidae</taxon>
        <taxon>Zootermopsis</taxon>
    </lineage>
</organism>
<proteinExistence type="inferred from homology"/>
<feature type="transmembrane region" description="Helical" evidence="10">
    <location>
        <begin position="287"/>
        <end position="307"/>
    </location>
</feature>
<dbReference type="PANTHER" id="PTHR10778">
    <property type="entry name" value="SOLUTE CARRIER FAMILY 35 MEMBER B"/>
    <property type="match status" value="1"/>
</dbReference>
<feature type="transmembrane region" description="Helical" evidence="10">
    <location>
        <begin position="160"/>
        <end position="178"/>
    </location>
</feature>
<dbReference type="STRING" id="136037.A0A067R5L8"/>
<evidence type="ECO:0000256" key="2">
    <source>
        <dbReference type="ARBA" id="ARBA00010694"/>
    </source>
</evidence>
<evidence type="ECO:0000256" key="9">
    <source>
        <dbReference type="ARBA" id="ARBA00042729"/>
    </source>
</evidence>
<keyword evidence="6 10" id="KW-0472">Membrane</keyword>
<dbReference type="Pfam" id="PF08449">
    <property type="entry name" value="UAA"/>
    <property type="match status" value="1"/>
</dbReference>
<dbReference type="EMBL" id="KK852729">
    <property type="protein sequence ID" value="KDR17582.1"/>
    <property type="molecule type" value="Genomic_DNA"/>
</dbReference>
<comment type="similarity">
    <text evidence="2">Belongs to the nucleotide-sugar transporter family. SLC35B subfamily.</text>
</comment>
<dbReference type="InterPro" id="IPR013657">
    <property type="entry name" value="SCL35B1-4/HUT1"/>
</dbReference>
<evidence type="ECO:0000256" key="7">
    <source>
        <dbReference type="ARBA" id="ARBA00039669"/>
    </source>
</evidence>
<comment type="subcellular location">
    <subcellularLocation>
        <location evidence="1">Golgi apparatus membrane</location>
        <topology evidence="1">Multi-pass membrane protein</topology>
    </subcellularLocation>
</comment>
<sequence>MNLNNLDVKVHVGDANIDKNEKINSEVKILFYDISDFRPVPQFLICSTGVFVFYLMYGYMQELIFTLEGFKPFGWYLTLVQFAYYSLFGYVEMMGKKVSSRMIPLKTYLLLALLTLGTMGFSNSSLGHLNYPTQVIFKCCKLIPVLVGGILIQQKHYGRLDFLAAGCMCLGLTLFTLADSHVSPNFSTIGVMMISSALLCDAAIGNVQEKSMKAYKATNTEVVLYSYSIGFVYLFLIMFVTGDLGRGMAFCSMHLLETYGYGLIFSVSGYLGIQIVLTLVKTCGAFTAATVTTCRKAVSIIISFMFFSKPFTFQYLWSGLIIVAGIYLNIYSKNQSKMDLQSFINKFHRFVQRTLLKIKVPSYTVDKNMLSNV</sequence>
<keyword evidence="3" id="KW-0813">Transport</keyword>
<evidence type="ECO:0000256" key="1">
    <source>
        <dbReference type="ARBA" id="ARBA00004653"/>
    </source>
</evidence>
<dbReference type="Proteomes" id="UP000027135">
    <property type="component" value="Unassembled WGS sequence"/>
</dbReference>
<keyword evidence="12" id="KW-1185">Reference proteome</keyword>
<evidence type="ECO:0000313" key="12">
    <source>
        <dbReference type="Proteomes" id="UP000027135"/>
    </source>
</evidence>
<gene>
    <name evidence="11" type="ORF">L798_08492</name>
</gene>
<dbReference type="OrthoDB" id="438495at2759"/>
<dbReference type="AlphaFoldDB" id="A0A067R5L8"/>
<feature type="transmembrane region" description="Helical" evidence="10">
    <location>
        <begin position="261"/>
        <end position="280"/>
    </location>
</feature>
<reference evidence="11 12" key="1">
    <citation type="journal article" date="2014" name="Nat. Commun.">
        <title>Molecular traces of alternative social organization in a termite genome.</title>
        <authorList>
            <person name="Terrapon N."/>
            <person name="Li C."/>
            <person name="Robertson H.M."/>
            <person name="Ji L."/>
            <person name="Meng X."/>
            <person name="Booth W."/>
            <person name="Chen Z."/>
            <person name="Childers C.P."/>
            <person name="Glastad K.M."/>
            <person name="Gokhale K."/>
            <person name="Gowin J."/>
            <person name="Gronenberg W."/>
            <person name="Hermansen R.A."/>
            <person name="Hu H."/>
            <person name="Hunt B.G."/>
            <person name="Huylmans A.K."/>
            <person name="Khalil S.M."/>
            <person name="Mitchell R.D."/>
            <person name="Munoz-Torres M.C."/>
            <person name="Mustard J.A."/>
            <person name="Pan H."/>
            <person name="Reese J.T."/>
            <person name="Scharf M.E."/>
            <person name="Sun F."/>
            <person name="Vogel H."/>
            <person name="Xiao J."/>
            <person name="Yang W."/>
            <person name="Yang Z."/>
            <person name="Yang Z."/>
            <person name="Zhou J."/>
            <person name="Zhu J."/>
            <person name="Brent C.S."/>
            <person name="Elsik C.G."/>
            <person name="Goodisman M.A."/>
            <person name="Liberles D.A."/>
            <person name="Roe R.M."/>
            <person name="Vargo E.L."/>
            <person name="Vilcinskas A."/>
            <person name="Wang J."/>
            <person name="Bornberg-Bauer E."/>
            <person name="Korb J."/>
            <person name="Zhang G."/>
            <person name="Liebig J."/>
        </authorList>
    </citation>
    <scope>NUCLEOTIDE SEQUENCE [LARGE SCALE GENOMIC DNA]</scope>
    <source>
        <tissue evidence="11">Whole organism</tissue>
    </source>
</reference>
<feature type="transmembrane region" description="Helical" evidence="10">
    <location>
        <begin position="184"/>
        <end position="204"/>
    </location>
</feature>
<evidence type="ECO:0000256" key="3">
    <source>
        <dbReference type="ARBA" id="ARBA00022448"/>
    </source>
</evidence>
<accession>A0A067R5L8</accession>
<dbReference type="FunCoup" id="A0A067R5L8">
    <property type="interactions" value="1042"/>
</dbReference>